<dbReference type="InterPro" id="IPR016159">
    <property type="entry name" value="Cullin_repeat-like_dom_sf"/>
</dbReference>
<proteinExistence type="inferred from homology"/>
<accession>A0ABM0T7U2</accession>
<keyword evidence="4" id="KW-1185">Reference proteome</keyword>
<dbReference type="PANTHER" id="PTHR11932">
    <property type="entry name" value="CULLIN"/>
    <property type="match status" value="1"/>
</dbReference>
<dbReference type="InterPro" id="IPR045093">
    <property type="entry name" value="Cullin"/>
</dbReference>
<feature type="domain" description="Cullin N-terminal" evidence="3">
    <location>
        <begin position="103"/>
        <end position="408"/>
    </location>
</feature>
<comment type="similarity">
    <text evidence="1">Belongs to the cullin family.</text>
</comment>
<dbReference type="SUPFAM" id="SSF74788">
    <property type="entry name" value="Cullin repeat-like"/>
    <property type="match status" value="1"/>
</dbReference>
<evidence type="ECO:0000256" key="2">
    <source>
        <dbReference type="SAM" id="MobiDB-lite"/>
    </source>
</evidence>
<organism evidence="4 5">
    <name type="scientific">Camelina sativa</name>
    <name type="common">False flax</name>
    <name type="synonym">Myagrum sativum</name>
    <dbReference type="NCBI Taxonomy" id="90675"/>
    <lineage>
        <taxon>Eukaryota</taxon>
        <taxon>Viridiplantae</taxon>
        <taxon>Streptophyta</taxon>
        <taxon>Embryophyta</taxon>
        <taxon>Tracheophyta</taxon>
        <taxon>Spermatophyta</taxon>
        <taxon>Magnoliopsida</taxon>
        <taxon>eudicotyledons</taxon>
        <taxon>Gunneridae</taxon>
        <taxon>Pentapetalae</taxon>
        <taxon>rosids</taxon>
        <taxon>malvids</taxon>
        <taxon>Brassicales</taxon>
        <taxon>Brassicaceae</taxon>
        <taxon>Camelineae</taxon>
        <taxon>Camelina</taxon>
    </lineage>
</organism>
<gene>
    <name evidence="5" type="primary">LOC104707507</name>
</gene>
<reference evidence="4" key="1">
    <citation type="journal article" date="2014" name="Nat. Commun.">
        <title>The emerging biofuel crop Camelina sativa retains a highly undifferentiated hexaploid genome structure.</title>
        <authorList>
            <person name="Kagale S."/>
            <person name="Koh C."/>
            <person name="Nixon J."/>
            <person name="Bollina V."/>
            <person name="Clarke W.E."/>
            <person name="Tuteja R."/>
            <person name="Spillane C."/>
            <person name="Robinson S.J."/>
            <person name="Links M.G."/>
            <person name="Clarke C."/>
            <person name="Higgins E.E."/>
            <person name="Huebert T."/>
            <person name="Sharpe A.G."/>
            <person name="Parkin I.A."/>
        </authorList>
    </citation>
    <scope>NUCLEOTIDE SEQUENCE [LARGE SCALE GENOMIC DNA]</scope>
    <source>
        <strain evidence="4">cv. DH55</strain>
    </source>
</reference>
<sequence>MKRSISPDPLSSAKLRPKLLHHSQNDDDDDVGAEGNSYCLPYTSSDDHCSFLPVSQPVPTFNYGPGRVSAPLNINIKKYLADACELLKPIILDDEYQSVDIPCTKIYMAVQRACFADADPETVQLHIFGLIEQECEPHLASVLQSLAKQISDDPSVLLPLVYNCWLDFRRKMLFVSDLAMYLTCNEYTLWDGCQKLFHKQLSMTSQLQHQVITAILGLITDERSGKTADNTSHFLKNLMEMFHGLSKDVFEKPFLDSTSKFYAEEAERILQQSDISNYLKYVEGVFHAERKKCREHYFFFAGCCLQLPGVLERQLLEAHLSFLEEGFKLLMDESLIDDLGRMYRLFSREDYLLVYLDCSLRSYILAKGEGARQEGSLHELHTSIDKIWRRCFFEDELLDKTIRDCFERMGLHVPDQWECSED</sequence>
<dbReference type="GeneID" id="104707507"/>
<evidence type="ECO:0000313" key="4">
    <source>
        <dbReference type="Proteomes" id="UP000694864"/>
    </source>
</evidence>
<protein>
    <submittedName>
        <fullName evidence="5">Cullin-like protein 5</fullName>
    </submittedName>
</protein>
<evidence type="ECO:0000259" key="3">
    <source>
        <dbReference type="Pfam" id="PF00888"/>
    </source>
</evidence>
<dbReference type="InterPro" id="IPR001373">
    <property type="entry name" value="Cullin_N"/>
</dbReference>
<evidence type="ECO:0000256" key="1">
    <source>
        <dbReference type="ARBA" id="ARBA00006019"/>
    </source>
</evidence>
<dbReference type="RefSeq" id="XP_010422179.1">
    <property type="nucleotide sequence ID" value="XM_010423877.2"/>
</dbReference>
<evidence type="ECO:0000313" key="5">
    <source>
        <dbReference type="RefSeq" id="XP_010422179.1"/>
    </source>
</evidence>
<dbReference type="Gene3D" id="1.20.1310.10">
    <property type="entry name" value="Cullin Repeats"/>
    <property type="match status" value="3"/>
</dbReference>
<feature type="region of interest" description="Disordered" evidence="2">
    <location>
        <begin position="1"/>
        <end position="32"/>
    </location>
</feature>
<dbReference type="Proteomes" id="UP000694864">
    <property type="component" value="Chromosome 8"/>
</dbReference>
<dbReference type="Pfam" id="PF00888">
    <property type="entry name" value="Cullin"/>
    <property type="match status" value="1"/>
</dbReference>
<name>A0ABM0T7U2_CAMSA</name>
<reference evidence="5" key="2">
    <citation type="submission" date="2025-08" db="UniProtKB">
        <authorList>
            <consortium name="RefSeq"/>
        </authorList>
    </citation>
    <scope>IDENTIFICATION</scope>
    <source>
        <tissue evidence="5">Leaf</tissue>
    </source>
</reference>